<dbReference type="EMBL" id="JAJAXM010000001">
    <property type="protein sequence ID" value="MCG9024429.1"/>
    <property type="molecule type" value="Genomic_DNA"/>
</dbReference>
<dbReference type="RefSeq" id="WP_012696931.1">
    <property type="nucleotide sequence ID" value="NZ_CP022115.1"/>
</dbReference>
<dbReference type="AlphaFoldDB" id="A0A248LK40"/>
<dbReference type="OrthoDB" id="8526975at2"/>
<dbReference type="EMBL" id="CP022115">
    <property type="protein sequence ID" value="ASJ24543.1"/>
    <property type="molecule type" value="Genomic_DNA"/>
</dbReference>
<dbReference type="InterPro" id="IPR029024">
    <property type="entry name" value="TerB-like"/>
</dbReference>
<dbReference type="GeneID" id="75109782"/>
<reference evidence="1" key="3">
    <citation type="submission" date="2017-06" db="EMBL/GenBank/DDBJ databases">
        <authorList>
            <person name="Kim H.J."/>
            <person name="Triplett B.A."/>
        </authorList>
    </citation>
    <scope>NUCLEOTIDE SEQUENCE</scope>
    <source>
        <strain evidence="1">HLGZ1</strain>
    </source>
</reference>
<name>A0A248LK40_9NEIS</name>
<gene>
    <name evidence="2" type="ORF">LH440_00640</name>
    <name evidence="1" type="ORF">LHGZ1_1712</name>
</gene>
<organism evidence="1 3">
    <name type="scientific">Laribacter hongkongensis</name>
    <dbReference type="NCBI Taxonomy" id="168471"/>
    <lineage>
        <taxon>Bacteria</taxon>
        <taxon>Pseudomonadati</taxon>
        <taxon>Pseudomonadota</taxon>
        <taxon>Betaproteobacteria</taxon>
        <taxon>Neisseriales</taxon>
        <taxon>Aquaspirillaceae</taxon>
        <taxon>Laribacter</taxon>
    </lineage>
</organism>
<dbReference type="OMA" id="RETYESP"/>
<evidence type="ECO:0000313" key="2">
    <source>
        <dbReference type="EMBL" id="MCG9024429.1"/>
    </source>
</evidence>
<accession>A0A248LK40</accession>
<reference evidence="3" key="2">
    <citation type="submission" date="2017-06" db="EMBL/GenBank/DDBJ databases">
        <title>Whole genome sequence of Laribacter hongkongensis LHGZ1.</title>
        <authorList>
            <person name="Chen D."/>
            <person name="Wu H."/>
            <person name="Chen J."/>
        </authorList>
    </citation>
    <scope>NUCLEOTIDE SEQUENCE [LARGE SCALE GENOMIC DNA]</scope>
    <source>
        <strain evidence="3">LHGZ1</strain>
    </source>
</reference>
<reference evidence="2 4" key="4">
    <citation type="submission" date="2021-10" db="EMBL/GenBank/DDBJ databases">
        <title>Whole-genome sequencing analysis of Laribacter hongkongensis: virulence gene profiles, carbohydrate-active enzyme prediction, and antimicrobial resistance characterization.</title>
        <authorList>
            <person name="Yuan P."/>
            <person name="Zhan Y."/>
            <person name="Chen D."/>
        </authorList>
    </citation>
    <scope>NUCLEOTIDE SEQUENCE [LARGE SCALE GENOMIC DNA]</scope>
    <source>
        <strain evidence="2 4">W67</strain>
    </source>
</reference>
<evidence type="ECO:0000313" key="3">
    <source>
        <dbReference type="Proteomes" id="UP000197424"/>
    </source>
</evidence>
<sequence length="138" mass="15641">MKTYLPNSPEAAASILSMFLLGNGDAYDDELDAFDRLRVYPLLGLTRKAFIEVFKTYCDNISDEADESGHIRLIDRERAERLFANVTDRKKRIVISALALDLCKADQQIQEGEMALLKHMLACWGLTLADIESEFVRP</sequence>
<dbReference type="SUPFAM" id="SSF158682">
    <property type="entry name" value="TerB-like"/>
    <property type="match status" value="1"/>
</dbReference>
<reference evidence="1" key="1">
    <citation type="journal article" date="2017" name="J. Antimicrob. Chemother.">
        <title>Emergence and genomic analysis of MDR Laribacter hongkongensis strain HLGZ1 from Guangzhou, China.</title>
        <authorList>
            <person name="Wu H.K."/>
            <person name="Chen J.H."/>
            <person name="Yang L."/>
            <person name="Li A.R."/>
            <person name="Su D.H."/>
            <person name="Lin Y.P."/>
            <person name="Chen D.Q."/>
        </authorList>
    </citation>
    <scope>NUCLEOTIDE SEQUENCE</scope>
    <source>
        <strain evidence="1">HLGZ1</strain>
    </source>
</reference>
<evidence type="ECO:0000313" key="4">
    <source>
        <dbReference type="Proteomes" id="UP001200247"/>
    </source>
</evidence>
<dbReference type="Gene3D" id="1.10.3680.10">
    <property type="entry name" value="TerB-like"/>
    <property type="match status" value="1"/>
</dbReference>
<protein>
    <recommendedName>
        <fullName evidence="5">Co-chaperone DjlA N-terminal domain-containing protein</fullName>
    </recommendedName>
</protein>
<dbReference type="Proteomes" id="UP000197424">
    <property type="component" value="Chromosome"/>
</dbReference>
<dbReference type="Proteomes" id="UP001200247">
    <property type="component" value="Unassembled WGS sequence"/>
</dbReference>
<proteinExistence type="predicted"/>
<evidence type="ECO:0008006" key="5">
    <source>
        <dbReference type="Google" id="ProtNLM"/>
    </source>
</evidence>
<evidence type="ECO:0000313" key="1">
    <source>
        <dbReference type="EMBL" id="ASJ24543.1"/>
    </source>
</evidence>